<evidence type="ECO:0000256" key="1">
    <source>
        <dbReference type="ARBA" id="ARBA00022679"/>
    </source>
</evidence>
<dbReference type="PANTHER" id="PTHR10584">
    <property type="entry name" value="SUGAR KINASE"/>
    <property type="match status" value="1"/>
</dbReference>
<feature type="domain" description="Carbohydrate kinase PfkB" evidence="3">
    <location>
        <begin position="27"/>
        <end position="282"/>
    </location>
</feature>
<organism evidence="4 5">
    <name type="scientific">Eiseniibacteriota bacterium</name>
    <dbReference type="NCBI Taxonomy" id="2212470"/>
    <lineage>
        <taxon>Bacteria</taxon>
        <taxon>Candidatus Eiseniibacteriota</taxon>
    </lineage>
</organism>
<keyword evidence="1" id="KW-0808">Transferase</keyword>
<proteinExistence type="predicted"/>
<accession>A0A538T1A8</accession>
<keyword evidence="2 4" id="KW-0418">Kinase</keyword>
<evidence type="ECO:0000256" key="2">
    <source>
        <dbReference type="ARBA" id="ARBA00022777"/>
    </source>
</evidence>
<dbReference type="PANTHER" id="PTHR10584:SF166">
    <property type="entry name" value="RIBOKINASE"/>
    <property type="match status" value="1"/>
</dbReference>
<name>A0A538T1A8_UNCEI</name>
<sequence>MSLDLVVAGNLLVDDIVYADGRTRMGEAGGAALYAALAASLWGASVGLASVRGEDYPVAALDALVARGVDLEGVRVLEAPGVRTWLLYEERGRRVIHRIGGPSHAEVSPRPADLPARHLGARAIHVAPMPFEIQSALIAALAPRRETALSLDPHEPIREDNLEAWRPVLASVDALFVSEDDLLLPAASLDPRGALRSLAGAGGRLRLIAFKRGRQGGLLYDARGRAFIEWPPVPRLTGDPTGAGDAFAGGFLAAILAGRPLESALDQAIVSASFALEDWGARGLISATREEAERRLREWLGSRAER</sequence>
<dbReference type="Gene3D" id="3.40.1190.20">
    <property type="match status" value="1"/>
</dbReference>
<dbReference type="Pfam" id="PF00294">
    <property type="entry name" value="PfkB"/>
    <property type="match status" value="1"/>
</dbReference>
<dbReference type="Proteomes" id="UP000317716">
    <property type="component" value="Unassembled WGS sequence"/>
</dbReference>
<evidence type="ECO:0000313" key="5">
    <source>
        <dbReference type="Proteomes" id="UP000317716"/>
    </source>
</evidence>
<dbReference type="GO" id="GO:0016301">
    <property type="term" value="F:kinase activity"/>
    <property type="evidence" value="ECO:0007669"/>
    <property type="project" value="UniProtKB-KW"/>
</dbReference>
<dbReference type="InterPro" id="IPR002173">
    <property type="entry name" value="Carboh/pur_kinase_PfkB_CS"/>
</dbReference>
<dbReference type="InterPro" id="IPR029056">
    <property type="entry name" value="Ribokinase-like"/>
</dbReference>
<dbReference type="SUPFAM" id="SSF53613">
    <property type="entry name" value="Ribokinase-like"/>
    <property type="match status" value="1"/>
</dbReference>
<evidence type="ECO:0000259" key="3">
    <source>
        <dbReference type="Pfam" id="PF00294"/>
    </source>
</evidence>
<dbReference type="AlphaFoldDB" id="A0A538T1A8"/>
<gene>
    <name evidence="4" type="ORF">E6K72_03725</name>
</gene>
<dbReference type="EMBL" id="VBOS01000124">
    <property type="protein sequence ID" value="TMQ57415.1"/>
    <property type="molecule type" value="Genomic_DNA"/>
</dbReference>
<evidence type="ECO:0000313" key="4">
    <source>
        <dbReference type="EMBL" id="TMQ57415.1"/>
    </source>
</evidence>
<dbReference type="InterPro" id="IPR011611">
    <property type="entry name" value="PfkB_dom"/>
</dbReference>
<protein>
    <submittedName>
        <fullName evidence="4">Carbohydrate kinase family protein</fullName>
    </submittedName>
</protein>
<comment type="caution">
    <text evidence="4">The sequence shown here is derived from an EMBL/GenBank/DDBJ whole genome shotgun (WGS) entry which is preliminary data.</text>
</comment>
<reference evidence="4 5" key="1">
    <citation type="journal article" date="2019" name="Nat. Microbiol.">
        <title>Mediterranean grassland soil C-N compound turnover is dependent on rainfall and depth, and is mediated by genomically divergent microorganisms.</title>
        <authorList>
            <person name="Diamond S."/>
            <person name="Andeer P.F."/>
            <person name="Li Z."/>
            <person name="Crits-Christoph A."/>
            <person name="Burstein D."/>
            <person name="Anantharaman K."/>
            <person name="Lane K.R."/>
            <person name="Thomas B.C."/>
            <person name="Pan C."/>
            <person name="Northen T.R."/>
            <person name="Banfield J.F."/>
        </authorList>
    </citation>
    <scope>NUCLEOTIDE SEQUENCE [LARGE SCALE GENOMIC DNA]</scope>
    <source>
        <strain evidence="4">WS_2</strain>
    </source>
</reference>
<dbReference type="PROSITE" id="PS00584">
    <property type="entry name" value="PFKB_KINASES_2"/>
    <property type="match status" value="1"/>
</dbReference>